<dbReference type="OrthoDB" id="5738366at2"/>
<dbReference type="CDD" id="cd06849">
    <property type="entry name" value="lipoyl_domain"/>
    <property type="match status" value="1"/>
</dbReference>
<dbReference type="Proteomes" id="UP000294887">
    <property type="component" value="Unassembled WGS sequence"/>
</dbReference>
<keyword evidence="2" id="KW-0450">Lipoyl</keyword>
<gene>
    <name evidence="4" type="ORF">EV695_3822</name>
</gene>
<dbReference type="Gene3D" id="2.40.50.100">
    <property type="match status" value="1"/>
</dbReference>
<evidence type="ECO:0000259" key="3">
    <source>
        <dbReference type="PROSITE" id="PS50968"/>
    </source>
</evidence>
<dbReference type="InterPro" id="IPR003016">
    <property type="entry name" value="2-oxoA_DH_lipoyl-BS"/>
</dbReference>
<dbReference type="AlphaFoldDB" id="A0A4R1ETG0"/>
<dbReference type="InterPro" id="IPR000089">
    <property type="entry name" value="Biotin_lipoyl"/>
</dbReference>
<evidence type="ECO:0000256" key="1">
    <source>
        <dbReference type="ARBA" id="ARBA00001938"/>
    </source>
</evidence>
<dbReference type="RefSeq" id="WP_131907568.1">
    <property type="nucleotide sequence ID" value="NZ_BAAAFU010000007.1"/>
</dbReference>
<feature type="domain" description="Lipoyl-binding" evidence="3">
    <location>
        <begin position="2"/>
        <end position="77"/>
    </location>
</feature>
<evidence type="ECO:0000313" key="4">
    <source>
        <dbReference type="EMBL" id="TCJ83084.1"/>
    </source>
</evidence>
<name>A0A4R1ETG0_9GAMM</name>
<dbReference type="EMBL" id="SMFQ01000005">
    <property type="protein sequence ID" value="TCJ83084.1"/>
    <property type="molecule type" value="Genomic_DNA"/>
</dbReference>
<comment type="cofactor">
    <cofactor evidence="1">
        <name>(R)-lipoate</name>
        <dbReference type="ChEBI" id="CHEBI:83088"/>
    </cofactor>
</comment>
<evidence type="ECO:0000313" key="5">
    <source>
        <dbReference type="Proteomes" id="UP000294887"/>
    </source>
</evidence>
<reference evidence="4 5" key="1">
    <citation type="submission" date="2019-03" db="EMBL/GenBank/DDBJ databases">
        <title>Genomic Encyclopedia of Type Strains, Phase IV (KMG-IV): sequencing the most valuable type-strain genomes for metagenomic binning, comparative biology and taxonomic classification.</title>
        <authorList>
            <person name="Goeker M."/>
        </authorList>
    </citation>
    <scope>NUCLEOTIDE SEQUENCE [LARGE SCALE GENOMIC DNA]</scope>
    <source>
        <strain evidence="4 5">DSM 24830</strain>
    </source>
</reference>
<dbReference type="PROSITE" id="PS00189">
    <property type="entry name" value="LIPOYL"/>
    <property type="match status" value="1"/>
</dbReference>
<dbReference type="InterPro" id="IPR011053">
    <property type="entry name" value="Single_hybrid_motif"/>
</dbReference>
<evidence type="ECO:0000256" key="2">
    <source>
        <dbReference type="ARBA" id="ARBA00022823"/>
    </source>
</evidence>
<organism evidence="4 5">
    <name type="scientific">Cocleimonas flava</name>
    <dbReference type="NCBI Taxonomy" id="634765"/>
    <lineage>
        <taxon>Bacteria</taxon>
        <taxon>Pseudomonadati</taxon>
        <taxon>Pseudomonadota</taxon>
        <taxon>Gammaproteobacteria</taxon>
        <taxon>Thiotrichales</taxon>
        <taxon>Thiotrichaceae</taxon>
        <taxon>Cocleimonas</taxon>
    </lineage>
</organism>
<accession>A0A4R1ETG0</accession>
<protein>
    <submittedName>
        <fullName evidence="4">Biotin-dependent enzyme</fullName>
    </submittedName>
</protein>
<proteinExistence type="predicted"/>
<comment type="caution">
    <text evidence="4">The sequence shown here is derived from an EMBL/GenBank/DDBJ whole genome shotgun (WGS) entry which is preliminary data.</text>
</comment>
<dbReference type="PROSITE" id="PS50968">
    <property type="entry name" value="BIOTINYL_LIPOYL"/>
    <property type="match status" value="1"/>
</dbReference>
<dbReference type="Pfam" id="PF00364">
    <property type="entry name" value="Biotin_lipoyl"/>
    <property type="match status" value="1"/>
</dbReference>
<sequence length="78" mass="8410">MSIDVIIPDDLWEEDNEGVITSWLVSDGATVEVGTLVAEVMVEKIQCEVESPAAGTIKITKEEDDVVNKGDVIAHIEA</sequence>
<dbReference type="SUPFAM" id="SSF51230">
    <property type="entry name" value="Single hybrid motif"/>
    <property type="match status" value="1"/>
</dbReference>
<keyword evidence="5" id="KW-1185">Reference proteome</keyword>